<dbReference type="EMBL" id="KI913199">
    <property type="protein sequence ID" value="ETV67340.1"/>
    <property type="molecule type" value="Genomic_DNA"/>
</dbReference>
<evidence type="ECO:0000256" key="1">
    <source>
        <dbReference type="SAM" id="Phobius"/>
    </source>
</evidence>
<feature type="signal peptide" evidence="2">
    <location>
        <begin position="1"/>
        <end position="19"/>
    </location>
</feature>
<accession>W4FIM1</accession>
<name>W4FIM1_APHAT</name>
<feature type="chain" id="PRO_5004840457" evidence="2">
    <location>
        <begin position="20"/>
        <end position="70"/>
    </location>
</feature>
<evidence type="ECO:0000256" key="2">
    <source>
        <dbReference type="SAM" id="SignalP"/>
    </source>
</evidence>
<dbReference type="RefSeq" id="XP_009843155.1">
    <property type="nucleotide sequence ID" value="XM_009844853.1"/>
</dbReference>
<keyword evidence="2" id="KW-0732">Signal</keyword>
<keyword evidence="1" id="KW-0472">Membrane</keyword>
<reference evidence="3" key="1">
    <citation type="submission" date="2013-12" db="EMBL/GenBank/DDBJ databases">
        <title>The Genome Sequence of Aphanomyces astaci APO3.</title>
        <authorList>
            <consortium name="The Broad Institute Genomics Platform"/>
            <person name="Russ C."/>
            <person name="Tyler B."/>
            <person name="van West P."/>
            <person name="Dieguez-Uribeondo J."/>
            <person name="Young S.K."/>
            <person name="Zeng Q."/>
            <person name="Gargeya S."/>
            <person name="Fitzgerald M."/>
            <person name="Abouelleil A."/>
            <person name="Alvarado L."/>
            <person name="Chapman S.B."/>
            <person name="Gainer-Dewar J."/>
            <person name="Goldberg J."/>
            <person name="Griggs A."/>
            <person name="Gujja S."/>
            <person name="Hansen M."/>
            <person name="Howarth C."/>
            <person name="Imamovic A."/>
            <person name="Ireland A."/>
            <person name="Larimer J."/>
            <person name="McCowan C."/>
            <person name="Murphy C."/>
            <person name="Pearson M."/>
            <person name="Poon T.W."/>
            <person name="Priest M."/>
            <person name="Roberts A."/>
            <person name="Saif S."/>
            <person name="Shea T."/>
            <person name="Sykes S."/>
            <person name="Wortman J."/>
            <person name="Nusbaum C."/>
            <person name="Birren B."/>
        </authorList>
    </citation>
    <scope>NUCLEOTIDE SEQUENCE [LARGE SCALE GENOMIC DNA]</scope>
    <source>
        <strain evidence="3">APO3</strain>
    </source>
</reference>
<protein>
    <submittedName>
        <fullName evidence="3">Uncharacterized protein</fullName>
    </submittedName>
</protein>
<dbReference type="AlphaFoldDB" id="W4FIM1"/>
<feature type="transmembrane region" description="Helical" evidence="1">
    <location>
        <begin position="29"/>
        <end position="50"/>
    </location>
</feature>
<keyword evidence="1" id="KW-1133">Transmembrane helix</keyword>
<sequence>MLDAAWLVLAAAAVGVSVASTVLIAKNQPVQGMLLFLWFLGLLSVAVAGLPSTNHYDNDCPGNCNTSHPA</sequence>
<gene>
    <name evidence="3" type="ORF">H257_16423</name>
</gene>
<proteinExistence type="predicted"/>
<dbReference type="VEuPathDB" id="FungiDB:H257_16423"/>
<keyword evidence="1" id="KW-0812">Transmembrane</keyword>
<evidence type="ECO:0000313" key="3">
    <source>
        <dbReference type="EMBL" id="ETV67340.1"/>
    </source>
</evidence>
<dbReference type="GeneID" id="20818419"/>
<organism evidence="3">
    <name type="scientific">Aphanomyces astaci</name>
    <name type="common">Crayfish plague agent</name>
    <dbReference type="NCBI Taxonomy" id="112090"/>
    <lineage>
        <taxon>Eukaryota</taxon>
        <taxon>Sar</taxon>
        <taxon>Stramenopiles</taxon>
        <taxon>Oomycota</taxon>
        <taxon>Saprolegniomycetes</taxon>
        <taxon>Saprolegniales</taxon>
        <taxon>Verrucalvaceae</taxon>
        <taxon>Aphanomyces</taxon>
    </lineage>
</organism>